<comment type="caution">
    <text evidence="3">The sequence shown here is derived from an EMBL/GenBank/DDBJ whole genome shotgun (WGS) entry which is preliminary data.</text>
</comment>
<reference evidence="3 4" key="1">
    <citation type="submission" date="2023-03" db="EMBL/GenBank/DDBJ databases">
        <title>Fodinicurvata sp. CAU 1616 isolated from sea sendiment.</title>
        <authorList>
            <person name="Kim W."/>
        </authorList>
    </citation>
    <scope>NUCLEOTIDE SEQUENCE [LARGE SCALE GENOMIC DNA]</scope>
    <source>
        <strain evidence="3 4">CAU 1616</strain>
    </source>
</reference>
<proteinExistence type="predicted"/>
<evidence type="ECO:0000313" key="3">
    <source>
        <dbReference type="EMBL" id="MDF2095701.1"/>
    </source>
</evidence>
<accession>A0ABT5YL68</accession>
<evidence type="ECO:0000256" key="1">
    <source>
        <dbReference type="SAM" id="Phobius"/>
    </source>
</evidence>
<dbReference type="EMBL" id="JARHUD010000003">
    <property type="protein sequence ID" value="MDF2095701.1"/>
    <property type="molecule type" value="Genomic_DNA"/>
</dbReference>
<feature type="transmembrane region" description="Helical" evidence="1">
    <location>
        <begin position="9"/>
        <end position="26"/>
    </location>
</feature>
<gene>
    <name evidence="3" type="ORF">P2G67_06895</name>
</gene>
<keyword evidence="1" id="KW-0812">Transmembrane</keyword>
<evidence type="ECO:0000259" key="2">
    <source>
        <dbReference type="Pfam" id="PF09834"/>
    </source>
</evidence>
<dbReference type="InterPro" id="IPR018638">
    <property type="entry name" value="DUF2061_membrane"/>
</dbReference>
<dbReference type="RefSeq" id="WP_275821373.1">
    <property type="nucleotide sequence ID" value="NZ_JARHUD010000003.1"/>
</dbReference>
<sequence length="79" mass="8499">MQRDVIKTLSYAGVHFTVAFGVVYLLTGSLPIATGVAMLEPLANTFAYFLHERAWNLAGKRRAAPDQPATQPPEGLAAV</sequence>
<dbReference type="Pfam" id="PF09834">
    <property type="entry name" value="DUF2061"/>
    <property type="match status" value="1"/>
</dbReference>
<feature type="domain" description="DUF2061" evidence="2">
    <location>
        <begin position="5"/>
        <end position="56"/>
    </location>
</feature>
<keyword evidence="1" id="KW-1133">Transmembrane helix</keyword>
<evidence type="ECO:0000313" key="4">
    <source>
        <dbReference type="Proteomes" id="UP001215503"/>
    </source>
</evidence>
<organism evidence="3 4">
    <name type="scientific">Aquibaculum arenosum</name>
    <dbReference type="NCBI Taxonomy" id="3032591"/>
    <lineage>
        <taxon>Bacteria</taxon>
        <taxon>Pseudomonadati</taxon>
        <taxon>Pseudomonadota</taxon>
        <taxon>Alphaproteobacteria</taxon>
        <taxon>Rhodospirillales</taxon>
        <taxon>Rhodovibrionaceae</taxon>
        <taxon>Aquibaculum</taxon>
    </lineage>
</organism>
<keyword evidence="1" id="KW-0472">Membrane</keyword>
<dbReference type="Proteomes" id="UP001215503">
    <property type="component" value="Unassembled WGS sequence"/>
</dbReference>
<name>A0ABT5YL68_9PROT</name>
<keyword evidence="4" id="KW-1185">Reference proteome</keyword>
<protein>
    <submittedName>
        <fullName evidence="3">DUF2061 domain-containing protein</fullName>
    </submittedName>
</protein>